<dbReference type="OrthoDB" id="354304at2759"/>
<feature type="binding site" evidence="6">
    <location>
        <position position="168"/>
    </location>
    <ligand>
        <name>substrate</name>
    </ligand>
</feature>
<dbReference type="GO" id="GO:0005829">
    <property type="term" value="C:cytosol"/>
    <property type="evidence" value="ECO:0000318"/>
    <property type="project" value="GO_Central"/>
</dbReference>
<dbReference type="PROSITE" id="PS00175">
    <property type="entry name" value="PG_MUTASE"/>
    <property type="match status" value="1"/>
</dbReference>
<dbReference type="InterPro" id="IPR029033">
    <property type="entry name" value="His_PPase_superfam"/>
</dbReference>
<dbReference type="InterPro" id="IPR001345">
    <property type="entry name" value="PG/BPGM_mutase_AS"/>
</dbReference>
<protein>
    <recommendedName>
        <fullName evidence="2">phosphoglycerate mutase (2,3-diphosphoglycerate-dependent)</fullName>
        <ecNumber evidence="2">5.4.2.11</ecNumber>
    </recommendedName>
</protein>
<reference evidence="8 9" key="1">
    <citation type="journal article" date="2014" name="Nat. Commun.">
        <title>Klebsormidium flaccidum genome reveals primary factors for plant terrestrial adaptation.</title>
        <authorList>
            <person name="Hori K."/>
            <person name="Maruyama F."/>
            <person name="Fujisawa T."/>
            <person name="Togashi T."/>
            <person name="Yamamoto N."/>
            <person name="Seo M."/>
            <person name="Sato S."/>
            <person name="Yamada T."/>
            <person name="Mori H."/>
            <person name="Tajima N."/>
            <person name="Moriyama T."/>
            <person name="Ikeuchi M."/>
            <person name="Watanabe M."/>
            <person name="Wada H."/>
            <person name="Kobayashi K."/>
            <person name="Saito M."/>
            <person name="Masuda T."/>
            <person name="Sasaki-Sekimoto Y."/>
            <person name="Mashiguchi K."/>
            <person name="Awai K."/>
            <person name="Shimojima M."/>
            <person name="Masuda S."/>
            <person name="Iwai M."/>
            <person name="Nobusawa T."/>
            <person name="Narise T."/>
            <person name="Kondo S."/>
            <person name="Saito H."/>
            <person name="Sato R."/>
            <person name="Murakawa M."/>
            <person name="Ihara Y."/>
            <person name="Oshima-Yamada Y."/>
            <person name="Ohtaka K."/>
            <person name="Satoh M."/>
            <person name="Sonobe K."/>
            <person name="Ishii M."/>
            <person name="Ohtani R."/>
            <person name="Kanamori-Sato M."/>
            <person name="Honoki R."/>
            <person name="Miyazaki D."/>
            <person name="Mochizuki H."/>
            <person name="Umetsu J."/>
            <person name="Higashi K."/>
            <person name="Shibata D."/>
            <person name="Kamiya Y."/>
            <person name="Sato N."/>
            <person name="Nakamura Y."/>
            <person name="Tabata S."/>
            <person name="Ida S."/>
            <person name="Kurokawa K."/>
            <person name="Ohta H."/>
        </authorList>
    </citation>
    <scope>NUCLEOTIDE SEQUENCE [LARGE SCALE GENOMIC DNA]</scope>
    <source>
        <strain evidence="8 9">NIES-2285</strain>
    </source>
</reference>
<organism evidence="8 9">
    <name type="scientific">Klebsormidium nitens</name>
    <name type="common">Green alga</name>
    <name type="synonym">Ulothrix nitens</name>
    <dbReference type="NCBI Taxonomy" id="105231"/>
    <lineage>
        <taxon>Eukaryota</taxon>
        <taxon>Viridiplantae</taxon>
        <taxon>Streptophyta</taxon>
        <taxon>Klebsormidiophyceae</taxon>
        <taxon>Klebsormidiales</taxon>
        <taxon>Klebsormidiaceae</taxon>
        <taxon>Klebsormidium</taxon>
    </lineage>
</organism>
<gene>
    <name evidence="8" type="ORF">KFL_000570040</name>
</gene>
<dbReference type="NCBIfam" id="NF002217">
    <property type="entry name" value="PRK01112.1"/>
    <property type="match status" value="1"/>
</dbReference>
<evidence type="ECO:0000256" key="7">
    <source>
        <dbReference type="PIRSR" id="PIRSR613078-3"/>
    </source>
</evidence>
<keyword evidence="9" id="KW-1185">Reference proteome</keyword>
<evidence type="ECO:0000256" key="4">
    <source>
        <dbReference type="ARBA" id="ARBA00023235"/>
    </source>
</evidence>
<evidence type="ECO:0000256" key="2">
    <source>
        <dbReference type="ARBA" id="ARBA00012028"/>
    </source>
</evidence>
<evidence type="ECO:0000256" key="5">
    <source>
        <dbReference type="PIRSR" id="PIRSR613078-1"/>
    </source>
</evidence>
<name>A0A0U9HTX5_KLENI</name>
<dbReference type="EC" id="5.4.2.11" evidence="2"/>
<dbReference type="GO" id="GO:0061621">
    <property type="term" value="P:canonical glycolysis"/>
    <property type="evidence" value="ECO:0000318"/>
    <property type="project" value="GO_Central"/>
</dbReference>
<keyword evidence="3" id="KW-0324">Glycolysis</keyword>
<dbReference type="InterPro" id="IPR005952">
    <property type="entry name" value="Phosphogly_mut1"/>
</dbReference>
<proteinExistence type="inferred from homology"/>
<dbReference type="Pfam" id="PF00300">
    <property type="entry name" value="His_Phos_1"/>
    <property type="match status" value="2"/>
</dbReference>
<dbReference type="OMA" id="MLPYWYD"/>
<feature type="binding site" evidence="6">
    <location>
        <begin position="249"/>
        <end position="250"/>
    </location>
    <ligand>
        <name>substrate</name>
    </ligand>
</feature>
<feature type="active site" description="Proton donor/acceptor" evidence="5">
    <location>
        <position position="222"/>
    </location>
</feature>
<evidence type="ECO:0000313" key="8">
    <source>
        <dbReference type="EMBL" id="GAQ80555.1"/>
    </source>
</evidence>
<feature type="binding site" evidence="6">
    <location>
        <begin position="131"/>
        <end position="132"/>
    </location>
    <ligand>
        <name>substrate</name>
    </ligand>
</feature>
<feature type="binding site" evidence="6">
    <location>
        <begin position="118"/>
        <end position="125"/>
    </location>
    <ligand>
        <name>substrate</name>
    </ligand>
</feature>
<dbReference type="SUPFAM" id="SSF53254">
    <property type="entry name" value="Phosphoglycerate mutase-like"/>
    <property type="match status" value="1"/>
</dbReference>
<evidence type="ECO:0000256" key="3">
    <source>
        <dbReference type="ARBA" id="ARBA00023152"/>
    </source>
</evidence>
<dbReference type="STRING" id="105231.A0A0U9HTX5"/>
<dbReference type="Gene3D" id="3.40.50.1240">
    <property type="entry name" value="Phosphoglycerate mutase-like"/>
    <property type="match status" value="1"/>
</dbReference>
<dbReference type="GO" id="GO:0004619">
    <property type="term" value="F:phosphoglycerate mutase activity"/>
    <property type="evidence" value="ECO:0000318"/>
    <property type="project" value="GO_Central"/>
</dbReference>
<dbReference type="SMART" id="SM00855">
    <property type="entry name" value="PGAM"/>
    <property type="match status" value="1"/>
</dbReference>
<dbReference type="EMBL" id="DF237006">
    <property type="protein sequence ID" value="GAQ80555.1"/>
    <property type="molecule type" value="Genomic_DNA"/>
</dbReference>
<keyword evidence="4" id="KW-0413">Isomerase</keyword>
<evidence type="ECO:0000313" key="9">
    <source>
        <dbReference type="Proteomes" id="UP000054558"/>
    </source>
</evidence>
<feature type="binding site" evidence="6">
    <location>
        <begin position="293"/>
        <end position="294"/>
    </location>
    <ligand>
        <name>substrate</name>
    </ligand>
</feature>
<dbReference type="PANTHER" id="PTHR11931">
    <property type="entry name" value="PHOSPHOGLYCERATE MUTASE"/>
    <property type="match status" value="1"/>
</dbReference>
<feature type="active site" description="Tele-phosphohistidine intermediate" evidence="5">
    <location>
        <position position="119"/>
    </location>
</feature>
<dbReference type="AlphaFoldDB" id="A0A0U9HTX5"/>
<dbReference type="CDD" id="cd07067">
    <property type="entry name" value="HP_PGM_like"/>
    <property type="match status" value="1"/>
</dbReference>
<dbReference type="InterPro" id="IPR013078">
    <property type="entry name" value="His_Pase_superF_clade-1"/>
</dbReference>
<evidence type="ECO:0000256" key="6">
    <source>
        <dbReference type="PIRSR" id="PIRSR613078-2"/>
    </source>
</evidence>
<feature type="binding site" evidence="6">
    <location>
        <begin position="222"/>
        <end position="225"/>
    </location>
    <ligand>
        <name>substrate</name>
    </ligand>
</feature>
<feature type="site" description="Transition state stabilizer" evidence="7">
    <location>
        <position position="292"/>
    </location>
</feature>
<sequence length="363" mass="39004">MGGGALAVARVTGSSSVAACKLAATRSVHCGAPSGSPALLCGSARGSHSSRRHLRGDPCQDLRSSAFLAGEHHGVLAGGVVRQQQHGRAGLRIAAALDTSDVVKAAEGSKSAALVMIRHGESLWNAKNLFTGCVDVPLSQQGIDEALTAGTRIADIPVDIIFVSALMRAQMTAMIAMTQHRRKKVPVILHEESDRAKEWSTIFSQATMKEVIPVKTAWQLNERMYGELQGLNKAETADKFGADTVKQWRRSYDIPPPNGESLQMTAERAVAYFKAEVEPLLKAGKNVLISAHGNSLRAIIMYLDSLTSEQVIELELATGNPMLYVYEEGAFKRRGSPVGPAVDGVYALTPDLATYRNKLESKQ</sequence>
<comment type="similarity">
    <text evidence="1">Belongs to the phosphoglycerate mutase family. BPG-dependent PGAM subfamily.</text>
</comment>
<feature type="binding site" evidence="6">
    <location>
        <position position="233"/>
    </location>
    <ligand>
        <name>substrate</name>
    </ligand>
</feature>
<accession>A0A0U9HTX5</accession>
<dbReference type="HAMAP" id="MF_01039">
    <property type="entry name" value="PGAM_GpmA"/>
    <property type="match status" value="1"/>
</dbReference>
<dbReference type="Proteomes" id="UP000054558">
    <property type="component" value="Unassembled WGS sequence"/>
</dbReference>
<evidence type="ECO:0000256" key="1">
    <source>
        <dbReference type="ARBA" id="ARBA00006717"/>
    </source>
</evidence>